<organism evidence="2 3">
    <name type="scientific">Chiloscyllium punctatum</name>
    <name type="common">Brownbanded bambooshark</name>
    <name type="synonym">Hemiscyllium punctatum</name>
    <dbReference type="NCBI Taxonomy" id="137246"/>
    <lineage>
        <taxon>Eukaryota</taxon>
        <taxon>Metazoa</taxon>
        <taxon>Chordata</taxon>
        <taxon>Craniata</taxon>
        <taxon>Vertebrata</taxon>
        <taxon>Chondrichthyes</taxon>
        <taxon>Elasmobranchii</taxon>
        <taxon>Galeomorphii</taxon>
        <taxon>Galeoidea</taxon>
        <taxon>Orectolobiformes</taxon>
        <taxon>Hemiscylliidae</taxon>
        <taxon>Chiloscyllium</taxon>
    </lineage>
</organism>
<dbReference type="EMBL" id="BEZZ01028097">
    <property type="protein sequence ID" value="GCC39636.1"/>
    <property type="molecule type" value="Genomic_DNA"/>
</dbReference>
<evidence type="ECO:0000313" key="2">
    <source>
        <dbReference type="EMBL" id="GCC39636.1"/>
    </source>
</evidence>
<name>A0A401TAD5_CHIPU</name>
<gene>
    <name evidence="2" type="ORF">chiPu_0023853</name>
</gene>
<dbReference type="AlphaFoldDB" id="A0A401TAD5"/>
<keyword evidence="3" id="KW-1185">Reference proteome</keyword>
<reference evidence="2 3" key="1">
    <citation type="journal article" date="2018" name="Nat. Ecol. Evol.">
        <title>Shark genomes provide insights into elasmobranch evolution and the origin of vertebrates.</title>
        <authorList>
            <person name="Hara Y"/>
            <person name="Yamaguchi K"/>
            <person name="Onimaru K"/>
            <person name="Kadota M"/>
            <person name="Koyanagi M"/>
            <person name="Keeley SD"/>
            <person name="Tatsumi K"/>
            <person name="Tanaka K"/>
            <person name="Motone F"/>
            <person name="Kageyama Y"/>
            <person name="Nozu R"/>
            <person name="Adachi N"/>
            <person name="Nishimura O"/>
            <person name="Nakagawa R"/>
            <person name="Tanegashima C"/>
            <person name="Kiyatake I"/>
            <person name="Matsumoto R"/>
            <person name="Murakumo K"/>
            <person name="Nishida K"/>
            <person name="Terakita A"/>
            <person name="Kuratani S"/>
            <person name="Sato K"/>
            <person name="Hyodo S Kuraku.S."/>
        </authorList>
    </citation>
    <scope>NUCLEOTIDE SEQUENCE [LARGE SCALE GENOMIC DNA]</scope>
</reference>
<feature type="region of interest" description="Disordered" evidence="1">
    <location>
        <begin position="1"/>
        <end position="29"/>
    </location>
</feature>
<comment type="caution">
    <text evidence="2">The sequence shown here is derived from an EMBL/GenBank/DDBJ whole genome shotgun (WGS) entry which is preliminary data.</text>
</comment>
<proteinExistence type="predicted"/>
<protein>
    <submittedName>
        <fullName evidence="2">Uncharacterized protein</fullName>
    </submittedName>
</protein>
<evidence type="ECO:0000313" key="3">
    <source>
        <dbReference type="Proteomes" id="UP000287033"/>
    </source>
</evidence>
<evidence type="ECO:0000256" key="1">
    <source>
        <dbReference type="SAM" id="MobiDB-lite"/>
    </source>
</evidence>
<sequence length="83" mass="9113">MEAVEGLTDNRAPSGSDPDPDPDPSEALYPRPLLAGMEREDGGVRQSRDLDLILGRFTVLCIQLEHVFKIFSMWEAAAVISAQ</sequence>
<accession>A0A401TAD5</accession>
<dbReference type="Proteomes" id="UP000287033">
    <property type="component" value="Unassembled WGS sequence"/>
</dbReference>